<feature type="signal peptide" evidence="2">
    <location>
        <begin position="1"/>
        <end position="21"/>
    </location>
</feature>
<evidence type="ECO:0000256" key="2">
    <source>
        <dbReference type="SAM" id="SignalP"/>
    </source>
</evidence>
<dbReference type="WBParaSite" id="GPLIN_000872800">
    <property type="protein sequence ID" value="GPLIN_000872800"/>
    <property type="gene ID" value="GPLIN_000872800"/>
</dbReference>
<protein>
    <submittedName>
        <fullName evidence="4">Uncharacterized protein</fullName>
    </submittedName>
</protein>
<dbReference type="Proteomes" id="UP000050741">
    <property type="component" value="Unassembled WGS sequence"/>
</dbReference>
<feature type="chain" id="PRO_5008147165" evidence="2">
    <location>
        <begin position="22"/>
        <end position="239"/>
    </location>
</feature>
<organism evidence="3 4">
    <name type="scientific">Globodera pallida</name>
    <name type="common">Potato cyst nematode worm</name>
    <name type="synonym">Heterodera pallida</name>
    <dbReference type="NCBI Taxonomy" id="36090"/>
    <lineage>
        <taxon>Eukaryota</taxon>
        <taxon>Metazoa</taxon>
        <taxon>Ecdysozoa</taxon>
        <taxon>Nematoda</taxon>
        <taxon>Chromadorea</taxon>
        <taxon>Rhabditida</taxon>
        <taxon>Tylenchina</taxon>
        <taxon>Tylenchomorpha</taxon>
        <taxon>Tylenchoidea</taxon>
        <taxon>Heteroderidae</taxon>
        <taxon>Heteroderinae</taxon>
        <taxon>Globodera</taxon>
    </lineage>
</organism>
<evidence type="ECO:0000313" key="4">
    <source>
        <dbReference type="WBParaSite" id="GPLIN_000872800"/>
    </source>
</evidence>
<dbReference type="AlphaFoldDB" id="A0A183C782"/>
<feature type="region of interest" description="Disordered" evidence="1">
    <location>
        <begin position="187"/>
        <end position="239"/>
    </location>
</feature>
<keyword evidence="2" id="KW-0732">Signal</keyword>
<keyword evidence="3" id="KW-1185">Reference proteome</keyword>
<name>A0A183C782_GLOPA</name>
<evidence type="ECO:0000256" key="1">
    <source>
        <dbReference type="SAM" id="MobiDB-lite"/>
    </source>
</evidence>
<evidence type="ECO:0000313" key="3">
    <source>
        <dbReference type="Proteomes" id="UP000050741"/>
    </source>
</evidence>
<reference evidence="3" key="1">
    <citation type="submission" date="2014-05" db="EMBL/GenBank/DDBJ databases">
        <title>The genome and life-stage specific transcriptomes of Globodera pallida elucidate key aspects of plant parasitism by a cyst nematode.</title>
        <authorList>
            <person name="Cotton J.A."/>
            <person name="Lilley C.J."/>
            <person name="Jones L.M."/>
            <person name="Kikuchi T."/>
            <person name="Reid A.J."/>
            <person name="Thorpe P."/>
            <person name="Tsai I.J."/>
            <person name="Beasley H."/>
            <person name="Blok V."/>
            <person name="Cock P.J.A."/>
            <person name="Van den Akker S.E."/>
            <person name="Holroyd N."/>
            <person name="Hunt M."/>
            <person name="Mantelin S."/>
            <person name="Naghra H."/>
            <person name="Pain A."/>
            <person name="Palomares-Rius J.E."/>
            <person name="Zarowiecki M."/>
            <person name="Berriman M."/>
            <person name="Jones J.T."/>
            <person name="Urwin P.E."/>
        </authorList>
    </citation>
    <scope>NUCLEOTIDE SEQUENCE [LARGE SCALE GENOMIC DNA]</scope>
    <source>
        <strain evidence="3">Lindley</strain>
    </source>
</reference>
<proteinExistence type="predicted"/>
<sequence length="239" mass="27721">MSFYIIYLFIILAFKAIFVESRNEASVLYEKFCANLDVAHDYRNTEKWLNLRKYNKQQPTEEIKDFGEWKYCYYSIERFLGYCEFLKNARDCANEIPRNKTMKQRGSSEPISQALYDDTKFHHIALKPEFKYQKGKPMPIGDAMQDCTKVHAWVYYSKNGDSERATPILEAVQKNLLKNVALNLNEFPPPLPSQNTHQTAEKPKTNQPQKNSASSSSSSSGTYGYPTDKRRQNSCDMCL</sequence>
<accession>A0A183C782</accession>
<reference evidence="4" key="2">
    <citation type="submission" date="2016-06" db="UniProtKB">
        <authorList>
            <consortium name="WormBaseParasite"/>
        </authorList>
    </citation>
    <scope>IDENTIFICATION</scope>
</reference>